<keyword evidence="5" id="KW-1185">Reference proteome</keyword>
<dbReference type="Proteomes" id="UP000326029">
    <property type="component" value="Chromosome"/>
</dbReference>
<reference evidence="3" key="3">
    <citation type="submission" date="2023-08" db="EMBL/GenBank/DDBJ databases">
        <authorList>
            <person name="Sun Q."/>
            <person name="Ohkuma M."/>
        </authorList>
    </citation>
    <scope>NUCLEOTIDE SEQUENCE</scope>
    <source>
        <strain evidence="3">JCM 4205</strain>
    </source>
</reference>
<dbReference type="GeneID" id="95455835"/>
<dbReference type="EMBL" id="BMSJ01000001">
    <property type="protein sequence ID" value="GGR10788.1"/>
    <property type="molecule type" value="Genomic_DNA"/>
</dbReference>
<dbReference type="GO" id="GO:0032259">
    <property type="term" value="P:methylation"/>
    <property type="evidence" value="ECO:0007669"/>
    <property type="project" value="InterPro"/>
</dbReference>
<dbReference type="InterPro" id="IPR002052">
    <property type="entry name" value="DNA_methylase_N6_adenine_CS"/>
</dbReference>
<evidence type="ECO:0000313" key="4">
    <source>
        <dbReference type="EMBL" id="QEV33973.1"/>
    </source>
</evidence>
<evidence type="ECO:0000259" key="2">
    <source>
        <dbReference type="Pfam" id="PF02384"/>
    </source>
</evidence>
<reference evidence="3 6" key="1">
    <citation type="journal article" date="2014" name="Int. J. Syst. Evol. Microbiol.">
        <title>Complete genome sequence of Corynebacterium casei LMG S-19264T (=DSM 44701T), isolated from a smear-ripened cheese.</title>
        <authorList>
            <consortium name="US DOE Joint Genome Institute (JGI-PGF)"/>
            <person name="Walter F."/>
            <person name="Albersmeier A."/>
            <person name="Kalinowski J."/>
            <person name="Ruckert C."/>
        </authorList>
    </citation>
    <scope>NUCLEOTIDE SEQUENCE [LARGE SCALE GENOMIC DNA]</scope>
    <source>
        <strain evidence="3 6">JCM 4205</strain>
    </source>
</reference>
<dbReference type="AlphaFoldDB" id="A0AAV4KDP1"/>
<sequence>MHASIEGLVTRSEIARLAGVNRPAVTNWARRHDDFPRPVDSGPAGTGEADRFHVSEVAAWLAMRRIPVNGLRADEPEGTTYGDRFLAFLGGEQGVHPQALLTRLLDDFRGEGSVEQVLDLLIAVTYVVARRGEAPSSPDGSWQAVQQALAEDGIDGSPLGPSRTEGRRYDRFVAYAAGLVAEADWGRDTAVEALDWLIEQRSGTEGRRGNDLVTPAAVRRLMAELVFGSEADGEDEEAEPGLEGRRRTILDPFCRTGEILDTCAAVADRTSQASLFVRGAVGEPADAVLTRMRLVLRDVPHAIETADVPGAWWSGAGERFAGVVSNPPFNQRMEESWDARIFRYGPPPARSANFAWLQLALSALAPGGRAAVLMPNIAVQSASRAERALRAAMVEDGAVEALVALPPQLFGKATSIPVTLWLLRSPTGAAGEVLFVDAASLGSMSGRVRRTLSAADVESVVDVCRRWRSAREGGESFSGEKGFSALVSADTLAARDWLLSPVLHVEAVKPAREGSADGARIGRLIADLARWDERARKADRHADEILSGFEREDT</sequence>
<reference evidence="4 5" key="2">
    <citation type="submission" date="2017-09" db="EMBL/GenBank/DDBJ databases">
        <authorList>
            <person name="Lee N."/>
            <person name="Cho B.-K."/>
        </authorList>
    </citation>
    <scope>NUCLEOTIDE SEQUENCE [LARGE SCALE GENOMIC DNA]</scope>
    <source>
        <strain evidence="4 5">ATCC 19740</strain>
    </source>
</reference>
<gene>
    <name evidence="4" type="ORF">CP977_18895</name>
    <name evidence="3" type="ORF">GCM10010497_11290</name>
</gene>
<dbReference type="RefSeq" id="WP_152370526.1">
    <property type="nucleotide sequence ID" value="NZ_BMSJ01000001.1"/>
</dbReference>
<dbReference type="SUPFAM" id="SSF53335">
    <property type="entry name" value="S-adenosyl-L-methionine-dependent methyltransferases"/>
    <property type="match status" value="1"/>
</dbReference>
<dbReference type="Gene3D" id="3.40.50.150">
    <property type="entry name" value="Vaccinia Virus protein VP39"/>
    <property type="match status" value="1"/>
</dbReference>
<evidence type="ECO:0000313" key="6">
    <source>
        <dbReference type="Proteomes" id="UP000642014"/>
    </source>
</evidence>
<dbReference type="Proteomes" id="UP000642014">
    <property type="component" value="Unassembled WGS sequence"/>
</dbReference>
<evidence type="ECO:0000313" key="3">
    <source>
        <dbReference type="EMBL" id="GGR10788.1"/>
    </source>
</evidence>
<dbReference type="PANTHER" id="PTHR42998">
    <property type="entry name" value="TYPE I RESTRICTION ENZYME HINDVIIP M PROTEIN-RELATED"/>
    <property type="match status" value="1"/>
</dbReference>
<feature type="domain" description="DNA methylase adenine-specific" evidence="2">
    <location>
        <begin position="188"/>
        <end position="507"/>
    </location>
</feature>
<dbReference type="GO" id="GO:0008170">
    <property type="term" value="F:N-methyltransferase activity"/>
    <property type="evidence" value="ECO:0007669"/>
    <property type="project" value="InterPro"/>
</dbReference>
<accession>A0AAV4KDP1</accession>
<keyword evidence="1" id="KW-0680">Restriction system</keyword>
<dbReference type="Gene3D" id="1.10.10.10">
    <property type="entry name" value="Winged helix-like DNA-binding domain superfamily/Winged helix DNA-binding domain"/>
    <property type="match status" value="1"/>
</dbReference>
<dbReference type="InterPro" id="IPR029063">
    <property type="entry name" value="SAM-dependent_MTases_sf"/>
</dbReference>
<dbReference type="EMBL" id="CP023693">
    <property type="protein sequence ID" value="QEV33973.1"/>
    <property type="molecule type" value="Genomic_DNA"/>
</dbReference>
<dbReference type="InterPro" id="IPR052916">
    <property type="entry name" value="Type-I_RE_MTase_Subunit"/>
</dbReference>
<dbReference type="InterPro" id="IPR003356">
    <property type="entry name" value="DNA_methylase_A-5"/>
</dbReference>
<evidence type="ECO:0000313" key="5">
    <source>
        <dbReference type="Proteomes" id="UP000326029"/>
    </source>
</evidence>
<dbReference type="Pfam" id="PF02384">
    <property type="entry name" value="N6_Mtase"/>
    <property type="match status" value="1"/>
</dbReference>
<dbReference type="PANTHER" id="PTHR42998:SF1">
    <property type="entry name" value="TYPE I RESTRICTION ENZYME HINDI METHYLASE SUBUNIT"/>
    <property type="match status" value="1"/>
</dbReference>
<organism evidence="3 6">
    <name type="scientific">Streptomyces cinereoruber</name>
    <dbReference type="NCBI Taxonomy" id="67260"/>
    <lineage>
        <taxon>Bacteria</taxon>
        <taxon>Bacillati</taxon>
        <taxon>Actinomycetota</taxon>
        <taxon>Actinomycetes</taxon>
        <taxon>Kitasatosporales</taxon>
        <taxon>Streptomycetaceae</taxon>
        <taxon>Streptomyces</taxon>
    </lineage>
</organism>
<dbReference type="GO" id="GO:0009307">
    <property type="term" value="P:DNA restriction-modification system"/>
    <property type="evidence" value="ECO:0007669"/>
    <property type="project" value="UniProtKB-KW"/>
</dbReference>
<protein>
    <recommendedName>
        <fullName evidence="2">DNA methylase adenine-specific domain-containing protein</fullName>
    </recommendedName>
</protein>
<dbReference type="PROSITE" id="PS00092">
    <property type="entry name" value="N6_MTASE"/>
    <property type="match status" value="1"/>
</dbReference>
<name>A0AAV4KDP1_9ACTN</name>
<dbReference type="InterPro" id="IPR036388">
    <property type="entry name" value="WH-like_DNA-bd_sf"/>
</dbReference>
<proteinExistence type="predicted"/>
<evidence type="ECO:0000256" key="1">
    <source>
        <dbReference type="ARBA" id="ARBA00022747"/>
    </source>
</evidence>
<dbReference type="GO" id="GO:0003677">
    <property type="term" value="F:DNA binding"/>
    <property type="evidence" value="ECO:0007669"/>
    <property type="project" value="InterPro"/>
</dbReference>
<dbReference type="PRINTS" id="PR00507">
    <property type="entry name" value="N12N6MTFRASE"/>
</dbReference>